<dbReference type="EMBL" id="FXXP01000001">
    <property type="protein sequence ID" value="SMX26315.1"/>
    <property type="molecule type" value="Genomic_DNA"/>
</dbReference>
<sequence>MITLSNPDARRLFLHKHALAEAPQGPGKGDDLLDLITRLGFVQVDSVRTVERAHHMILFSRRPAYRPGHLDRLLEQDRTLFEHWTHDASIIPTAFFPHWQLRFRRNEEHLRKRWRVWRRDGFEDKLQDVLDHITDHGACGSMDVGDGEKRGSGGWWDWHPSKTALEFLWQTGQIAVSRRAQFRKIFDLSAQVIPQDALAQMPTEGDSVDWLCDAALDRLGFATSGEIAAFWATVSAAEARAWCQRQCEAGAITPVEITMADGSRRSSFARPDILDQLAEAPKPPGRLRILSPFDPALRDRKRTERLFGFHYRIEIFTPAAKRQYGYYVFPMLEGDRLVGRIDVSADKSRDALKVTGVWPERGIKWGAGRQTRLEAELTRLARFSGRSDVIFETDWLRAPI</sequence>
<evidence type="ECO:0000313" key="1">
    <source>
        <dbReference type="EMBL" id="SMX26315.1"/>
    </source>
</evidence>
<evidence type="ECO:0008006" key="3">
    <source>
        <dbReference type="Google" id="ProtNLM"/>
    </source>
</evidence>
<reference evidence="2" key="1">
    <citation type="submission" date="2017-05" db="EMBL/GenBank/DDBJ databases">
        <authorList>
            <person name="Rodrigo-Torres L."/>
            <person name="Arahal R. D."/>
            <person name="Lucena T."/>
        </authorList>
    </citation>
    <scope>NUCLEOTIDE SEQUENCE [LARGE SCALE GENOMIC DNA]</scope>
    <source>
        <strain evidence="2">CECT 8649</strain>
    </source>
</reference>
<dbReference type="Pfam" id="PF06224">
    <property type="entry name" value="AlkZ-like"/>
    <property type="match status" value="1"/>
</dbReference>
<dbReference type="AlphaFoldDB" id="A0A238J7F7"/>
<name>A0A238J7F7_9RHOB</name>
<dbReference type="Proteomes" id="UP000225972">
    <property type="component" value="Unassembled WGS sequence"/>
</dbReference>
<dbReference type="PANTHER" id="PTHR30528:SF0">
    <property type="entry name" value="CYTOPLASMIC PROTEIN"/>
    <property type="match status" value="1"/>
</dbReference>
<dbReference type="InterPro" id="IPR009351">
    <property type="entry name" value="AlkZ-like"/>
</dbReference>
<organism evidence="1 2">
    <name type="scientific">Pelagimonas phthalicica</name>
    <dbReference type="NCBI Taxonomy" id="1037362"/>
    <lineage>
        <taxon>Bacteria</taxon>
        <taxon>Pseudomonadati</taxon>
        <taxon>Pseudomonadota</taxon>
        <taxon>Alphaproteobacteria</taxon>
        <taxon>Rhodobacterales</taxon>
        <taxon>Roseobacteraceae</taxon>
        <taxon>Pelagimonas</taxon>
    </lineage>
</organism>
<gene>
    <name evidence="1" type="ORF">TRP8649_00389</name>
</gene>
<protein>
    <recommendedName>
        <fullName evidence="3">Winged helix-turn-helix domain-containing protein</fullName>
    </recommendedName>
</protein>
<evidence type="ECO:0000313" key="2">
    <source>
        <dbReference type="Proteomes" id="UP000225972"/>
    </source>
</evidence>
<dbReference type="PANTHER" id="PTHR30528">
    <property type="entry name" value="CYTOPLASMIC PROTEIN"/>
    <property type="match status" value="1"/>
</dbReference>
<proteinExistence type="predicted"/>
<accession>A0A238J7F7</accession>
<keyword evidence="2" id="KW-1185">Reference proteome</keyword>